<gene>
    <name evidence="2" type="ORF">GCM10009096_02360</name>
</gene>
<dbReference type="Gene3D" id="3.40.50.1820">
    <property type="entry name" value="alpha/beta hydrolase"/>
    <property type="match status" value="1"/>
</dbReference>
<dbReference type="SUPFAM" id="SSF53474">
    <property type="entry name" value="alpha/beta-Hydrolases"/>
    <property type="match status" value="1"/>
</dbReference>
<protein>
    <submittedName>
        <fullName evidence="2">Dienelactone hydrolase family protein</fullName>
    </submittedName>
</protein>
<evidence type="ECO:0000259" key="1">
    <source>
        <dbReference type="Pfam" id="PF01738"/>
    </source>
</evidence>
<evidence type="ECO:0000313" key="3">
    <source>
        <dbReference type="Proteomes" id="UP001500713"/>
    </source>
</evidence>
<accession>A0ABP3JVL1</accession>
<dbReference type="InterPro" id="IPR029058">
    <property type="entry name" value="AB_hydrolase_fold"/>
</dbReference>
<name>A0ABP3JVL1_9SPHN</name>
<evidence type="ECO:0000313" key="2">
    <source>
        <dbReference type="EMBL" id="GAA0465313.1"/>
    </source>
</evidence>
<dbReference type="InterPro" id="IPR002925">
    <property type="entry name" value="Dienelactn_hydro"/>
</dbReference>
<dbReference type="Pfam" id="PF01738">
    <property type="entry name" value="DLH"/>
    <property type="match status" value="1"/>
</dbReference>
<dbReference type="Proteomes" id="UP001500713">
    <property type="component" value="Unassembled WGS sequence"/>
</dbReference>
<feature type="domain" description="Dienelactone hydrolase" evidence="1">
    <location>
        <begin position="32"/>
        <end position="146"/>
    </location>
</feature>
<organism evidence="2 3">
    <name type="scientific">Parasphingorhabdus litoris</name>
    <dbReference type="NCBI Taxonomy" id="394733"/>
    <lineage>
        <taxon>Bacteria</taxon>
        <taxon>Pseudomonadati</taxon>
        <taxon>Pseudomonadota</taxon>
        <taxon>Alphaproteobacteria</taxon>
        <taxon>Sphingomonadales</taxon>
        <taxon>Sphingomonadaceae</taxon>
        <taxon>Parasphingorhabdus</taxon>
    </lineage>
</organism>
<dbReference type="GO" id="GO:0016787">
    <property type="term" value="F:hydrolase activity"/>
    <property type="evidence" value="ECO:0007669"/>
    <property type="project" value="UniProtKB-KW"/>
</dbReference>
<sequence length="265" mass="29559">MQLDQARTDPFKHRMLFKHGAISHSVFVSGSGPGVILMHELPGMTPEFWRLANWLSEHFTVWAPDLFGKEETPTKPDRRKLLFRVCISREIHLFSTNDPGPITQWLRALSRKLHDQIGGSGVGVIGMCMTGNFSLTLALDPWVTAPVTSQPALPASIPFRRVDGALQLSEGDRALLAEKDIDIMALRFQGDALCTAARFAAIRKLVGDRRFHSHVVDDRHRAPNSPLKFPHSVLTADLVDEDNSETKKKLIEVIKFLSARLLPSA</sequence>
<keyword evidence="3" id="KW-1185">Reference proteome</keyword>
<dbReference type="RefSeq" id="WP_229954209.1">
    <property type="nucleotide sequence ID" value="NZ_BAAAEM010000002.1"/>
</dbReference>
<reference evidence="3" key="1">
    <citation type="journal article" date="2019" name="Int. J. Syst. Evol. Microbiol.">
        <title>The Global Catalogue of Microorganisms (GCM) 10K type strain sequencing project: providing services to taxonomists for standard genome sequencing and annotation.</title>
        <authorList>
            <consortium name="The Broad Institute Genomics Platform"/>
            <consortium name="The Broad Institute Genome Sequencing Center for Infectious Disease"/>
            <person name="Wu L."/>
            <person name="Ma J."/>
        </authorList>
    </citation>
    <scope>NUCLEOTIDE SEQUENCE [LARGE SCALE GENOMIC DNA]</scope>
    <source>
        <strain evidence="3">JCM 14162</strain>
    </source>
</reference>
<keyword evidence="2" id="KW-0378">Hydrolase</keyword>
<proteinExistence type="predicted"/>
<dbReference type="EMBL" id="BAAAEM010000002">
    <property type="protein sequence ID" value="GAA0465313.1"/>
    <property type="molecule type" value="Genomic_DNA"/>
</dbReference>
<comment type="caution">
    <text evidence="2">The sequence shown here is derived from an EMBL/GenBank/DDBJ whole genome shotgun (WGS) entry which is preliminary data.</text>
</comment>